<evidence type="ECO:0000313" key="2">
    <source>
        <dbReference type="EMBL" id="GAH98664.1"/>
    </source>
</evidence>
<comment type="caution">
    <text evidence="2">The sequence shown here is derived from an EMBL/GenBank/DDBJ whole genome shotgun (WGS) entry which is preliminary data.</text>
</comment>
<keyword evidence="1" id="KW-0812">Transmembrane</keyword>
<feature type="transmembrane region" description="Helical" evidence="1">
    <location>
        <begin position="18"/>
        <end position="39"/>
    </location>
</feature>
<sequence>ELAAFPAYALLALHGRGLFLITFTICACALLAGLIFQTLNIGSDMLPPTREALGLINRGGLLLPQDTELHLSLPQQVALLIKSIAYLSLALALLPRRPIERYLRGS</sequence>
<reference evidence="2" key="1">
    <citation type="journal article" date="2014" name="Front. Microbiol.">
        <title>High frequency of phylogenetically diverse reductive dehalogenase-homologous genes in deep subseafloor sedimentary metagenomes.</title>
        <authorList>
            <person name="Kawai M."/>
            <person name="Futagami T."/>
            <person name="Toyoda A."/>
            <person name="Takaki Y."/>
            <person name="Nishi S."/>
            <person name="Hori S."/>
            <person name="Arai W."/>
            <person name="Tsubouchi T."/>
            <person name="Morono Y."/>
            <person name="Uchiyama I."/>
            <person name="Ito T."/>
            <person name="Fujiyama A."/>
            <person name="Inagaki F."/>
            <person name="Takami H."/>
        </authorList>
    </citation>
    <scope>NUCLEOTIDE SEQUENCE</scope>
    <source>
        <strain evidence="2">Expedition CK06-06</strain>
    </source>
</reference>
<evidence type="ECO:0000256" key="1">
    <source>
        <dbReference type="SAM" id="Phobius"/>
    </source>
</evidence>
<feature type="non-terminal residue" evidence="2">
    <location>
        <position position="106"/>
    </location>
</feature>
<dbReference type="AlphaFoldDB" id="X1L8B8"/>
<accession>X1L8B8</accession>
<gene>
    <name evidence="2" type="ORF">S03H2_71002</name>
</gene>
<feature type="non-terminal residue" evidence="2">
    <location>
        <position position="1"/>
    </location>
</feature>
<protein>
    <submittedName>
        <fullName evidence="2">Uncharacterized protein</fullName>
    </submittedName>
</protein>
<name>X1L8B8_9ZZZZ</name>
<organism evidence="2">
    <name type="scientific">marine sediment metagenome</name>
    <dbReference type="NCBI Taxonomy" id="412755"/>
    <lineage>
        <taxon>unclassified sequences</taxon>
        <taxon>metagenomes</taxon>
        <taxon>ecological metagenomes</taxon>
    </lineage>
</organism>
<feature type="transmembrane region" description="Helical" evidence="1">
    <location>
        <begin position="77"/>
        <end position="94"/>
    </location>
</feature>
<keyword evidence="1" id="KW-0472">Membrane</keyword>
<dbReference type="EMBL" id="BARU01047360">
    <property type="protein sequence ID" value="GAH98664.1"/>
    <property type="molecule type" value="Genomic_DNA"/>
</dbReference>
<proteinExistence type="predicted"/>
<keyword evidence="1" id="KW-1133">Transmembrane helix</keyword>